<dbReference type="EMBL" id="SPVG01000267">
    <property type="protein sequence ID" value="TFW13838.1"/>
    <property type="molecule type" value="Genomic_DNA"/>
</dbReference>
<name>A0A4Y9S2U9_9BURK</name>
<sequence length="141" mass="15280">MASDLYRYFKENMESMGLDCPETLFSSQGTAIQTAATILSAIKQHGSKVTVAELIGAGTGLEMLIYVGALRASYYAGAVVGSIAVASGRSLAGGTSIADVLSDARRNGLHMHWLAGVLIRWPGIYRRDVRAKNHYRQTWSR</sequence>
<gene>
    <name evidence="1" type="ORF">E4L98_28260</name>
</gene>
<evidence type="ECO:0000313" key="2">
    <source>
        <dbReference type="Proteomes" id="UP000297729"/>
    </source>
</evidence>
<dbReference type="RefSeq" id="WP_135204871.1">
    <property type="nucleotide sequence ID" value="NZ_SPVG01000267.1"/>
</dbReference>
<dbReference type="OrthoDB" id="6889661at2"/>
<dbReference type="AlphaFoldDB" id="A0A4Y9S2U9"/>
<protein>
    <submittedName>
        <fullName evidence="1">Uncharacterized protein</fullName>
    </submittedName>
</protein>
<evidence type="ECO:0000313" key="1">
    <source>
        <dbReference type="EMBL" id="TFW13838.1"/>
    </source>
</evidence>
<organism evidence="1 2">
    <name type="scientific">Duganella callida</name>
    <dbReference type="NCBI Taxonomy" id="2561932"/>
    <lineage>
        <taxon>Bacteria</taxon>
        <taxon>Pseudomonadati</taxon>
        <taxon>Pseudomonadota</taxon>
        <taxon>Betaproteobacteria</taxon>
        <taxon>Burkholderiales</taxon>
        <taxon>Oxalobacteraceae</taxon>
        <taxon>Telluria group</taxon>
        <taxon>Duganella</taxon>
    </lineage>
</organism>
<comment type="caution">
    <text evidence="1">The sequence shown here is derived from an EMBL/GenBank/DDBJ whole genome shotgun (WGS) entry which is preliminary data.</text>
</comment>
<reference evidence="1 2" key="1">
    <citation type="submission" date="2019-03" db="EMBL/GenBank/DDBJ databases">
        <title>Draft Genome Sequence of Duganella callidus sp. nov., a Novel Duganella Species Isolated from Cultivated Soil.</title>
        <authorList>
            <person name="Raths R."/>
            <person name="Peta V."/>
            <person name="Bucking H."/>
        </authorList>
    </citation>
    <scope>NUCLEOTIDE SEQUENCE [LARGE SCALE GENOMIC DNA]</scope>
    <source>
        <strain evidence="1 2">DN04</strain>
    </source>
</reference>
<keyword evidence="2" id="KW-1185">Reference proteome</keyword>
<dbReference type="Proteomes" id="UP000297729">
    <property type="component" value="Unassembled WGS sequence"/>
</dbReference>
<accession>A0A4Y9S2U9</accession>
<proteinExistence type="predicted"/>